<reference evidence="2" key="1">
    <citation type="submission" date="2022-11" db="UniProtKB">
        <authorList>
            <consortium name="WormBaseParasite"/>
        </authorList>
    </citation>
    <scope>IDENTIFICATION</scope>
</reference>
<name>A0A914QWY0_9BILA</name>
<dbReference type="AlphaFoldDB" id="A0A914QWY0"/>
<protein>
    <submittedName>
        <fullName evidence="2">Uncharacterized protein</fullName>
    </submittedName>
</protein>
<evidence type="ECO:0000313" key="2">
    <source>
        <dbReference type="WBParaSite" id="PDA_v2.g358.t1"/>
    </source>
</evidence>
<dbReference type="Proteomes" id="UP000887578">
    <property type="component" value="Unplaced"/>
</dbReference>
<organism evidence="1 2">
    <name type="scientific">Panagrolaimus davidi</name>
    <dbReference type="NCBI Taxonomy" id="227884"/>
    <lineage>
        <taxon>Eukaryota</taxon>
        <taxon>Metazoa</taxon>
        <taxon>Ecdysozoa</taxon>
        <taxon>Nematoda</taxon>
        <taxon>Chromadorea</taxon>
        <taxon>Rhabditida</taxon>
        <taxon>Tylenchina</taxon>
        <taxon>Panagrolaimomorpha</taxon>
        <taxon>Panagrolaimoidea</taxon>
        <taxon>Panagrolaimidae</taxon>
        <taxon>Panagrolaimus</taxon>
    </lineage>
</organism>
<sequence>MPVANNEIVDARVLNEIETISTAKTHTKVIEELENDPKKFKNFKALRFVEYNVRVLADEYMDKFQKNLINKNEQIKAVAMRFAKKFEIYDIIQDFKNHPNKLQNEHLLEMFIKTINDCVESAYILATHRKQTRENANFEQLLDGQAVMKQQLHLLVENMRLQPRHQPIPAPAPVNLNNIQPNVAPIFNVAHLPPPPVPQDVHPNQNEPFWLIPREECNILYNSNLTVDSFTRAYLLKMFTTAELILPSKEIRPEKKNEFLKVAPLFFRNEEEPNWNEKFEKILKNLRFQKRQKIFKTLDERTGFGITALGVEFYYQRPLCNQTQCFSTKECSVGSRLNTIACGNIRIAEKCGIFEYLLLIEKTSRLCSIHKLLPNGTLVKIPS</sequence>
<proteinExistence type="predicted"/>
<evidence type="ECO:0000313" key="1">
    <source>
        <dbReference type="Proteomes" id="UP000887578"/>
    </source>
</evidence>
<accession>A0A914QWY0</accession>
<keyword evidence="1" id="KW-1185">Reference proteome</keyword>
<dbReference type="WBParaSite" id="PDA_v2.g358.t1">
    <property type="protein sequence ID" value="PDA_v2.g358.t1"/>
    <property type="gene ID" value="PDA_v2.g358"/>
</dbReference>